<dbReference type="HOGENOM" id="CLU_881919_0_0_11"/>
<evidence type="ECO:0000313" key="1">
    <source>
        <dbReference type="EMBL" id="AEI12532.1"/>
    </source>
</evidence>
<evidence type="ECO:0000313" key="2">
    <source>
        <dbReference type="Proteomes" id="UP000000485"/>
    </source>
</evidence>
<dbReference type="OrthoDB" id="5146855at2"/>
<dbReference type="EMBL" id="CP002665">
    <property type="protein sequence ID" value="AEI12532.1"/>
    <property type="molecule type" value="Genomic_DNA"/>
</dbReference>
<protein>
    <recommendedName>
        <fullName evidence="3">Extradiol ring-cleavage dioxygenase class III enzyme subunit B domain-containing protein</fullName>
    </recommendedName>
</protein>
<dbReference type="Gene3D" id="3.40.830.10">
    <property type="entry name" value="LigB-like"/>
    <property type="match status" value="1"/>
</dbReference>
<keyword evidence="2" id="KW-1185">Reference proteome</keyword>
<dbReference type="AlphaFoldDB" id="F7ZZN9"/>
<evidence type="ECO:0008006" key="3">
    <source>
        <dbReference type="Google" id="ProtNLM"/>
    </source>
</evidence>
<proteinExistence type="predicted"/>
<dbReference type="RefSeq" id="WP_013884050.1">
    <property type="nucleotide sequence ID" value="NC_015671.1"/>
</dbReference>
<dbReference type="KEGG" id="cga:Celgi_2031"/>
<organism evidence="1 2">
    <name type="scientific">Cellulomonas gilvus (strain ATCC 13127 / NRRL B-14078)</name>
    <name type="common">Cellvibrio gilvus</name>
    <dbReference type="NCBI Taxonomy" id="593907"/>
    <lineage>
        <taxon>Bacteria</taxon>
        <taxon>Bacillati</taxon>
        <taxon>Actinomycetota</taxon>
        <taxon>Actinomycetes</taxon>
        <taxon>Micrococcales</taxon>
        <taxon>Cellulomonadaceae</taxon>
        <taxon>Cellulomonas</taxon>
    </lineage>
</organism>
<reference evidence="2" key="1">
    <citation type="submission" date="2011-04" db="EMBL/GenBank/DDBJ databases">
        <title>Complete sequence of Cellvibrio gilvus ATCC 13127.</title>
        <authorList>
            <person name="Lucas S."/>
            <person name="Han J."/>
            <person name="Lapidus A."/>
            <person name="Cheng J.-F."/>
            <person name="Goodwin L."/>
            <person name="Pitluck S."/>
            <person name="Peters L."/>
            <person name="Munk A."/>
            <person name="Detter J.C."/>
            <person name="Han C."/>
            <person name="Tapia R."/>
            <person name="Land M."/>
            <person name="Hauser L."/>
            <person name="Kyrpides N."/>
            <person name="Ivanova N."/>
            <person name="Ovchinnikova G."/>
            <person name="Pagani I."/>
            <person name="Mead D."/>
            <person name="Brumm P."/>
            <person name="Woyke T."/>
        </authorList>
    </citation>
    <scope>NUCLEOTIDE SEQUENCE [LARGE SCALE GENOMIC DNA]</scope>
    <source>
        <strain evidence="2">ATCC 13127 / NRRL B-14078</strain>
    </source>
</reference>
<gene>
    <name evidence="1" type="ordered locus">Celgi_2031</name>
</gene>
<dbReference type="Proteomes" id="UP000000485">
    <property type="component" value="Chromosome"/>
</dbReference>
<accession>F7ZZN9</accession>
<dbReference type="STRING" id="593907.Celgi_2031"/>
<sequence length="280" mass="27312">MFVAAALVPDTALVVPGASGARDAAAQLRAAARDAVRDALTDADRVVVVAPADAVRSTTSARPAGRVPAGTGGGASWLIGVAHATLAAVGVPDAMLAGVLPTVRLVGPDDAPGGSGVDPHAAVVPGVATSVALHLLAPVWPGPVHALEVTRGAPEPDPAALRALGADVVAGAGRVALVVVGSGSGRHGPDAPLADDPAALDVDAMLTSALAAPTARSLDEVAALDAGTASTLAVSGRPCWQVLVGAVGDVPLRAEVAAPVLLGAQHVVGTWRTHDAADRT</sequence>
<name>F7ZZN9_CELGA</name>